<protein>
    <submittedName>
        <fullName evidence="2">Uncharacterized protein</fullName>
    </submittedName>
</protein>
<name>A0A2Z6EZC6_HALHR</name>
<keyword evidence="1" id="KW-0812">Transmembrane</keyword>
<keyword evidence="3" id="KW-1185">Reference proteome</keyword>
<reference evidence="2" key="1">
    <citation type="submission" date="2016-02" db="EMBL/GenBank/DDBJ databases">
        <title>Halorhodospira halochloris DSM-1059 complete genome, version 2.</title>
        <authorList>
            <person name="Tsukatani Y."/>
        </authorList>
    </citation>
    <scope>NUCLEOTIDE SEQUENCE</scope>
    <source>
        <strain evidence="2">DSM 1059</strain>
    </source>
</reference>
<accession>A0A2Z6EZC6</accession>
<evidence type="ECO:0000256" key="1">
    <source>
        <dbReference type="SAM" id="Phobius"/>
    </source>
</evidence>
<dbReference type="KEGG" id="hhk:HH1059_04020"/>
<feature type="transmembrane region" description="Helical" evidence="1">
    <location>
        <begin position="36"/>
        <end position="58"/>
    </location>
</feature>
<evidence type="ECO:0000313" key="2">
    <source>
        <dbReference type="EMBL" id="BBE10983.1"/>
    </source>
</evidence>
<dbReference type="Proteomes" id="UP000218890">
    <property type="component" value="Chromosome"/>
</dbReference>
<organism evidence="2 3">
    <name type="scientific">Halorhodospira halochloris</name>
    <name type="common">Ectothiorhodospira halochloris</name>
    <dbReference type="NCBI Taxonomy" id="1052"/>
    <lineage>
        <taxon>Bacteria</taxon>
        <taxon>Pseudomonadati</taxon>
        <taxon>Pseudomonadota</taxon>
        <taxon>Gammaproteobacteria</taxon>
        <taxon>Chromatiales</taxon>
        <taxon>Ectothiorhodospiraceae</taxon>
        <taxon>Halorhodospira</taxon>
    </lineage>
</organism>
<keyword evidence="1" id="KW-0472">Membrane</keyword>
<sequence>MVAIAASGYVLASKCILNKYRVARQNGHRLYLSSLTYGVYALVPALVLVGAWSLFLGVEHNLYVSAVLTFARDRDDQTFCLNHRYNTLIDGLIKKDESVISQSLNYMIAIPAERIITVHVFNEDLYQEIAGHPTEAIGDT</sequence>
<gene>
    <name evidence="2" type="ORF">HH1059_04020</name>
</gene>
<dbReference type="OrthoDB" id="6058926at2"/>
<keyword evidence="1" id="KW-1133">Transmembrane helix</keyword>
<dbReference type="AlphaFoldDB" id="A0A2Z6EZC6"/>
<dbReference type="EMBL" id="AP017372">
    <property type="protein sequence ID" value="BBE10983.1"/>
    <property type="molecule type" value="Genomic_DNA"/>
</dbReference>
<evidence type="ECO:0000313" key="3">
    <source>
        <dbReference type="Proteomes" id="UP000218890"/>
    </source>
</evidence>
<proteinExistence type="predicted"/>